<keyword evidence="9" id="KW-1185">Reference proteome</keyword>
<dbReference type="PANTHER" id="PTHR47756">
    <property type="entry name" value="BLL6612 PROTEIN-RELATED"/>
    <property type="match status" value="1"/>
</dbReference>
<evidence type="ECO:0000256" key="3">
    <source>
        <dbReference type="ARBA" id="ARBA00023082"/>
    </source>
</evidence>
<dbReference type="InterPro" id="IPR036388">
    <property type="entry name" value="WH-like_DNA-bd_sf"/>
</dbReference>
<name>A0A4R5AFD8_9ACTN</name>
<accession>A0A4R5AFD8</accession>
<sequence>MTADLDAVRAAVDAAYREEWGQVVATLIGLTRDWDLAEDCAQEAFATALTAWPRDGIPSRPGAWLTTTARHRATDRLRRDTAGRAKLRQLAVLAREPDEPTAEEIPDERLRLIFTCCHPALPFEARVALTLRTLAGLSTAEIARAFLTAEPAMAQRIVRAKRKIADAGIPYRVPPAELLPERLAAVLAVLYLIFNEGYDEQDGRRALAAEAIHLARVLARLLPDEPEPRGLLALMLLHEARRATRIDDGVLVPLERQDRSRWDGGLIDEGVAVLDQALAMRRRGPYQVQAAIAACHATATDPAGTDWPQIAALYAELGRLAPSPVVELNRAVAVAMADGIAAGLALVDELAGSGRLDGYHLLPATRADLLRRDGRTAEAREAYEDALRLAPSEADRRYLAGRLDEL</sequence>
<dbReference type="EMBL" id="SMLB01000006">
    <property type="protein sequence ID" value="TDD71283.1"/>
    <property type="molecule type" value="Genomic_DNA"/>
</dbReference>
<evidence type="ECO:0000313" key="8">
    <source>
        <dbReference type="EMBL" id="TDD71283.1"/>
    </source>
</evidence>
<dbReference type="GO" id="GO:0016987">
    <property type="term" value="F:sigma factor activity"/>
    <property type="evidence" value="ECO:0007669"/>
    <property type="project" value="UniProtKB-KW"/>
</dbReference>
<gene>
    <name evidence="8" type="ORF">E1262_06640</name>
</gene>
<dbReference type="GO" id="GO:0003677">
    <property type="term" value="F:DNA binding"/>
    <property type="evidence" value="ECO:0007669"/>
    <property type="project" value="InterPro"/>
</dbReference>
<dbReference type="InterPro" id="IPR013325">
    <property type="entry name" value="RNA_pol_sigma_r2"/>
</dbReference>
<dbReference type="Gene3D" id="1.10.1740.10">
    <property type="match status" value="1"/>
</dbReference>
<dbReference type="Proteomes" id="UP000295217">
    <property type="component" value="Unassembled WGS sequence"/>
</dbReference>
<feature type="domain" description="DUF6596" evidence="7">
    <location>
        <begin position="182"/>
        <end position="277"/>
    </location>
</feature>
<reference evidence="8 9" key="1">
    <citation type="submission" date="2019-02" db="EMBL/GenBank/DDBJ databases">
        <title>Draft genome sequences of novel Actinobacteria.</title>
        <authorList>
            <person name="Sahin N."/>
            <person name="Ay H."/>
            <person name="Saygin H."/>
        </authorList>
    </citation>
    <scope>NUCLEOTIDE SEQUENCE [LARGE SCALE GENOMIC DNA]</scope>
    <source>
        <strain evidence="8 9">8K307</strain>
    </source>
</reference>
<dbReference type="OrthoDB" id="9780299at2"/>
<dbReference type="PANTHER" id="PTHR47756:SF2">
    <property type="entry name" value="BLL6612 PROTEIN"/>
    <property type="match status" value="1"/>
</dbReference>
<dbReference type="Gene3D" id="1.10.10.10">
    <property type="entry name" value="Winged helix-like DNA-binding domain superfamily/Winged helix DNA-binding domain"/>
    <property type="match status" value="1"/>
</dbReference>
<dbReference type="SUPFAM" id="SSF88946">
    <property type="entry name" value="Sigma2 domain of RNA polymerase sigma factors"/>
    <property type="match status" value="1"/>
</dbReference>
<evidence type="ECO:0000256" key="1">
    <source>
        <dbReference type="ARBA" id="ARBA00010641"/>
    </source>
</evidence>
<protein>
    <submittedName>
        <fullName evidence="8">RNA polymerase sigma factor</fullName>
    </submittedName>
</protein>
<dbReference type="InterPro" id="IPR014284">
    <property type="entry name" value="RNA_pol_sigma-70_dom"/>
</dbReference>
<dbReference type="InterPro" id="IPR007627">
    <property type="entry name" value="RNA_pol_sigma70_r2"/>
</dbReference>
<dbReference type="SUPFAM" id="SSF88659">
    <property type="entry name" value="Sigma3 and sigma4 domains of RNA polymerase sigma factors"/>
    <property type="match status" value="1"/>
</dbReference>
<evidence type="ECO:0000259" key="7">
    <source>
        <dbReference type="Pfam" id="PF20239"/>
    </source>
</evidence>
<evidence type="ECO:0000256" key="4">
    <source>
        <dbReference type="ARBA" id="ARBA00023163"/>
    </source>
</evidence>
<evidence type="ECO:0000256" key="2">
    <source>
        <dbReference type="ARBA" id="ARBA00023015"/>
    </source>
</evidence>
<dbReference type="RefSeq" id="WP_132102349.1">
    <property type="nucleotide sequence ID" value="NZ_SMLB01000006.1"/>
</dbReference>
<dbReference type="Pfam" id="PF08281">
    <property type="entry name" value="Sigma70_r4_2"/>
    <property type="match status" value="1"/>
</dbReference>
<proteinExistence type="inferred from homology"/>
<dbReference type="InterPro" id="IPR013249">
    <property type="entry name" value="RNA_pol_sigma70_r4_t2"/>
</dbReference>
<evidence type="ECO:0000259" key="5">
    <source>
        <dbReference type="Pfam" id="PF04542"/>
    </source>
</evidence>
<dbReference type="NCBIfam" id="TIGR02937">
    <property type="entry name" value="sigma70-ECF"/>
    <property type="match status" value="1"/>
</dbReference>
<dbReference type="GO" id="GO:0006352">
    <property type="term" value="P:DNA-templated transcription initiation"/>
    <property type="evidence" value="ECO:0007669"/>
    <property type="project" value="InterPro"/>
</dbReference>
<evidence type="ECO:0000259" key="6">
    <source>
        <dbReference type="Pfam" id="PF08281"/>
    </source>
</evidence>
<keyword evidence="3" id="KW-0731">Sigma factor</keyword>
<dbReference type="Pfam" id="PF20239">
    <property type="entry name" value="DUF6596"/>
    <property type="match status" value="1"/>
</dbReference>
<dbReference type="Pfam" id="PF04542">
    <property type="entry name" value="Sigma70_r2"/>
    <property type="match status" value="1"/>
</dbReference>
<evidence type="ECO:0000313" key="9">
    <source>
        <dbReference type="Proteomes" id="UP000295217"/>
    </source>
</evidence>
<comment type="caution">
    <text evidence="8">The sequence shown here is derived from an EMBL/GenBank/DDBJ whole genome shotgun (WGS) entry which is preliminary data.</text>
</comment>
<organism evidence="8 9">
    <name type="scientific">Jiangella aurantiaca</name>
    <dbReference type="NCBI Taxonomy" id="2530373"/>
    <lineage>
        <taxon>Bacteria</taxon>
        <taxon>Bacillati</taxon>
        <taxon>Actinomycetota</taxon>
        <taxon>Actinomycetes</taxon>
        <taxon>Jiangellales</taxon>
        <taxon>Jiangellaceae</taxon>
        <taxon>Jiangella</taxon>
    </lineage>
</organism>
<comment type="similarity">
    <text evidence="1">Belongs to the sigma-70 factor family. ECF subfamily.</text>
</comment>
<feature type="domain" description="RNA polymerase sigma factor 70 region 4 type 2" evidence="6">
    <location>
        <begin position="113"/>
        <end position="164"/>
    </location>
</feature>
<feature type="domain" description="RNA polymerase sigma-70 region 2" evidence="5">
    <location>
        <begin position="21"/>
        <end position="80"/>
    </location>
</feature>
<keyword evidence="4" id="KW-0804">Transcription</keyword>
<dbReference type="InterPro" id="IPR046531">
    <property type="entry name" value="DUF6596"/>
</dbReference>
<dbReference type="AlphaFoldDB" id="A0A4R5AFD8"/>
<keyword evidence="2" id="KW-0805">Transcription regulation</keyword>
<dbReference type="InterPro" id="IPR013324">
    <property type="entry name" value="RNA_pol_sigma_r3/r4-like"/>
</dbReference>